<dbReference type="PANTHER" id="PTHR36974:SF1">
    <property type="entry name" value="DOXX FAMILY MEMBRANE PROTEIN"/>
    <property type="match status" value="1"/>
</dbReference>
<keyword evidence="2" id="KW-1185">Reference proteome</keyword>
<dbReference type="PANTHER" id="PTHR36974">
    <property type="entry name" value="MEMBRANE PROTEIN-RELATED"/>
    <property type="match status" value="1"/>
</dbReference>
<evidence type="ECO:0008006" key="3">
    <source>
        <dbReference type="Google" id="ProtNLM"/>
    </source>
</evidence>
<organism evidence="1 2">
    <name type="scientific">Actinomadura montaniterrae</name>
    <dbReference type="NCBI Taxonomy" id="1803903"/>
    <lineage>
        <taxon>Bacteria</taxon>
        <taxon>Bacillati</taxon>
        <taxon>Actinomycetota</taxon>
        <taxon>Actinomycetes</taxon>
        <taxon>Streptosporangiales</taxon>
        <taxon>Thermomonosporaceae</taxon>
        <taxon>Actinomadura</taxon>
    </lineage>
</organism>
<proteinExistence type="predicted"/>
<evidence type="ECO:0000313" key="2">
    <source>
        <dbReference type="Proteomes" id="UP000483004"/>
    </source>
</evidence>
<protein>
    <recommendedName>
        <fullName evidence="3">DoxX family membrane protein</fullName>
    </recommendedName>
</protein>
<sequence>MTDSSRATRRLAALMAGMGAAHMIAPRPFDALIPKRLPGSARTWIYLSGAAELACAAAVAYPRTRRAGALATAGLMAAVFPANVKMAYDWRDKPLPLRAAAYGRLPFQAPLIGWALHVARKAG</sequence>
<gene>
    <name evidence="1" type="ORF">F9B16_39935</name>
</gene>
<dbReference type="AlphaFoldDB" id="A0A6L3VKS2"/>
<dbReference type="OrthoDB" id="3267646at2"/>
<dbReference type="Proteomes" id="UP000483004">
    <property type="component" value="Unassembled WGS sequence"/>
</dbReference>
<accession>A0A6L3VKS2</accession>
<dbReference type="RefSeq" id="WP_151545470.1">
    <property type="nucleotide sequence ID" value="NZ_WBMR01000199.1"/>
</dbReference>
<dbReference type="EMBL" id="WBMR01000199">
    <property type="protein sequence ID" value="KAB2365965.1"/>
    <property type="molecule type" value="Genomic_DNA"/>
</dbReference>
<reference evidence="1 2" key="1">
    <citation type="submission" date="2019-09" db="EMBL/GenBank/DDBJ databases">
        <title>Actinomadura physcomitrii sp. nov., a novel actinomycete isolated from moss [Physcomitrium sphaericum (Ludw) Fuernr].</title>
        <authorList>
            <person name="Liu C."/>
            <person name="Zhuang X."/>
        </authorList>
    </citation>
    <scope>NUCLEOTIDE SEQUENCE [LARGE SCALE GENOMIC DNA]</scope>
    <source>
        <strain evidence="1 2">CYP1-1B</strain>
    </source>
</reference>
<evidence type="ECO:0000313" key="1">
    <source>
        <dbReference type="EMBL" id="KAB2365965.1"/>
    </source>
</evidence>
<name>A0A6L3VKS2_9ACTN</name>
<comment type="caution">
    <text evidence="1">The sequence shown here is derived from an EMBL/GenBank/DDBJ whole genome shotgun (WGS) entry which is preliminary data.</text>
</comment>